<feature type="signal peptide" evidence="2">
    <location>
        <begin position="1"/>
        <end position="18"/>
    </location>
</feature>
<comment type="caution">
    <text evidence="4">The sequence shown here is derived from an EMBL/GenBank/DDBJ whole genome shotgun (WGS) entry which is preliminary data.</text>
</comment>
<sequence>MMLRTILSLLAASVVCFAAPSTSHNHLIRAAQPSKSTTYGGPGGSPFDDSPELGSNPKVASITVTGNKRLDAISFTMASGKTLTHGGEGGSPRTVKFEKDEYITFVKLCWGPKKKNTGSDRIHYIFIKTSTDRAFEKGLETWNCKDISAPKGLAIVGAHGRSANEVDQLGFIFAPRV</sequence>
<feature type="region of interest" description="Disordered" evidence="1">
    <location>
        <begin position="29"/>
        <end position="52"/>
    </location>
</feature>
<reference evidence="4 5" key="1">
    <citation type="journal article" date="2019" name="Fungal Biol. Biotechnol.">
        <title>Draft genome sequence of fastidious pathogen Ceratobasidium theobromae, which causes vascular-streak dieback in Theobroma cacao.</title>
        <authorList>
            <person name="Ali S.S."/>
            <person name="Asman A."/>
            <person name="Shao J."/>
            <person name="Firmansyah A.P."/>
            <person name="Susilo A.W."/>
            <person name="Rosmana A."/>
            <person name="McMahon P."/>
            <person name="Junaid M."/>
            <person name="Guest D."/>
            <person name="Kheng T.Y."/>
            <person name="Meinhardt L.W."/>
            <person name="Bailey B.A."/>
        </authorList>
    </citation>
    <scope>NUCLEOTIDE SEQUENCE [LARGE SCALE GENOMIC DNA]</scope>
    <source>
        <strain evidence="4 5">CT2</strain>
    </source>
</reference>
<dbReference type="Gene3D" id="2.100.10.30">
    <property type="entry name" value="Jacalin-like lectin domain"/>
    <property type="match status" value="1"/>
</dbReference>
<evidence type="ECO:0000259" key="3">
    <source>
        <dbReference type="PROSITE" id="PS51752"/>
    </source>
</evidence>
<dbReference type="AlphaFoldDB" id="A0A5N5QHY9"/>
<organism evidence="4 5">
    <name type="scientific">Ceratobasidium theobromae</name>
    <dbReference type="NCBI Taxonomy" id="1582974"/>
    <lineage>
        <taxon>Eukaryota</taxon>
        <taxon>Fungi</taxon>
        <taxon>Dikarya</taxon>
        <taxon>Basidiomycota</taxon>
        <taxon>Agaricomycotina</taxon>
        <taxon>Agaricomycetes</taxon>
        <taxon>Cantharellales</taxon>
        <taxon>Ceratobasidiaceae</taxon>
        <taxon>Ceratobasidium</taxon>
    </lineage>
</organism>
<dbReference type="PROSITE" id="PS51752">
    <property type="entry name" value="JACALIN_LECTIN"/>
    <property type="match status" value="1"/>
</dbReference>
<dbReference type="SUPFAM" id="SSF51101">
    <property type="entry name" value="Mannose-binding lectins"/>
    <property type="match status" value="1"/>
</dbReference>
<dbReference type="InterPro" id="IPR001229">
    <property type="entry name" value="Jacalin-like_lectin_dom"/>
</dbReference>
<feature type="domain" description="Jacalin-type lectin" evidence="3">
    <location>
        <begin position="33"/>
        <end position="175"/>
    </location>
</feature>
<accession>A0A5N5QHY9</accession>
<proteinExistence type="predicted"/>
<dbReference type="Proteomes" id="UP000383932">
    <property type="component" value="Unassembled WGS sequence"/>
</dbReference>
<dbReference type="OrthoDB" id="3216598at2759"/>
<evidence type="ECO:0000256" key="1">
    <source>
        <dbReference type="SAM" id="MobiDB-lite"/>
    </source>
</evidence>
<name>A0A5N5QHY9_9AGAM</name>
<dbReference type="InterPro" id="IPR036404">
    <property type="entry name" value="Jacalin-like_lectin_dom_sf"/>
</dbReference>
<keyword evidence="5" id="KW-1185">Reference proteome</keyword>
<evidence type="ECO:0000256" key="2">
    <source>
        <dbReference type="SAM" id="SignalP"/>
    </source>
</evidence>
<dbReference type="Pfam" id="PF01419">
    <property type="entry name" value="Jacalin"/>
    <property type="match status" value="1"/>
</dbReference>
<dbReference type="SMART" id="SM00915">
    <property type="entry name" value="Jacalin"/>
    <property type="match status" value="1"/>
</dbReference>
<evidence type="ECO:0000313" key="5">
    <source>
        <dbReference type="Proteomes" id="UP000383932"/>
    </source>
</evidence>
<dbReference type="EMBL" id="SSOP01000136">
    <property type="protein sequence ID" value="KAB5590917.1"/>
    <property type="molecule type" value="Genomic_DNA"/>
</dbReference>
<evidence type="ECO:0000313" key="4">
    <source>
        <dbReference type="EMBL" id="KAB5590917.1"/>
    </source>
</evidence>
<keyword evidence="2" id="KW-0732">Signal</keyword>
<feature type="chain" id="PRO_5024416570" evidence="2">
    <location>
        <begin position="19"/>
        <end position="177"/>
    </location>
</feature>
<gene>
    <name evidence="4" type="ORF">CTheo_5643</name>
</gene>
<protein>
    <submittedName>
        <fullName evidence="4">Putative effector protein</fullName>
    </submittedName>
</protein>